<dbReference type="EMBL" id="LR798349">
    <property type="protein sequence ID" value="CAB5226120.1"/>
    <property type="molecule type" value="Genomic_DNA"/>
</dbReference>
<accession>A0A6J7X5L0</accession>
<name>A0A6J7X5L0_9CAUD</name>
<evidence type="ECO:0000313" key="1">
    <source>
        <dbReference type="EMBL" id="CAB5226120.1"/>
    </source>
</evidence>
<gene>
    <name evidence="1" type="ORF">UFOVP754_46</name>
</gene>
<reference evidence="1" key="1">
    <citation type="submission" date="2020-05" db="EMBL/GenBank/DDBJ databases">
        <authorList>
            <person name="Chiriac C."/>
            <person name="Salcher M."/>
            <person name="Ghai R."/>
            <person name="Kavagutti S V."/>
        </authorList>
    </citation>
    <scope>NUCLEOTIDE SEQUENCE</scope>
</reference>
<dbReference type="Pfam" id="PF20459">
    <property type="entry name" value="DUF6712"/>
    <property type="match status" value="1"/>
</dbReference>
<proteinExistence type="predicted"/>
<sequence length="207" mass="23109">MNLTTLRHFKDLVPNFGTNISLAAIQTHISDAQKSHLIPEVGKTLFDALCLAMDGYFEIPAYNPNTAYQQGDKARLEQYVYVAGVTPGTPPGNNWTRLAIYDLLADYVIPFVTYQAASRLFKFHGINLDQFGIHTNSGQEFGAVSAKDRAMLAGEMEREAFKAMSEIKDFLKLENWTIDGVVYQDPTRTNPTARPNFGISTPVSKWP</sequence>
<organism evidence="1">
    <name type="scientific">uncultured Caudovirales phage</name>
    <dbReference type="NCBI Taxonomy" id="2100421"/>
    <lineage>
        <taxon>Viruses</taxon>
        <taxon>Duplodnaviria</taxon>
        <taxon>Heunggongvirae</taxon>
        <taxon>Uroviricota</taxon>
        <taxon>Caudoviricetes</taxon>
        <taxon>Peduoviridae</taxon>
        <taxon>Maltschvirus</taxon>
        <taxon>Maltschvirus maltsch</taxon>
    </lineage>
</organism>
<protein>
    <submittedName>
        <fullName evidence="1">Uncharacterized protein</fullName>
    </submittedName>
</protein>
<dbReference type="InterPro" id="IPR046558">
    <property type="entry name" value="DUF6712"/>
</dbReference>
<dbReference type="Gene3D" id="2.10.10.20">
    <property type="entry name" value="Carbohydrate-binding module superfamily 5/12"/>
    <property type="match status" value="1"/>
</dbReference>